<evidence type="ECO:0000313" key="1">
    <source>
        <dbReference type="EMBL" id="JAH52535.1"/>
    </source>
</evidence>
<protein>
    <submittedName>
        <fullName evidence="1">Uncharacterized protein</fullName>
    </submittedName>
</protein>
<sequence length="20" mass="2348">MTLILSIPLFFVTFRAGQHR</sequence>
<reference evidence="1" key="1">
    <citation type="submission" date="2014-11" db="EMBL/GenBank/DDBJ databases">
        <authorList>
            <person name="Amaro Gonzalez C."/>
        </authorList>
    </citation>
    <scope>NUCLEOTIDE SEQUENCE</scope>
</reference>
<reference evidence="1" key="2">
    <citation type="journal article" date="2015" name="Fish Shellfish Immunol.">
        <title>Early steps in the European eel (Anguilla anguilla)-Vibrio vulnificus interaction in the gills: Role of the RtxA13 toxin.</title>
        <authorList>
            <person name="Callol A."/>
            <person name="Pajuelo D."/>
            <person name="Ebbesson L."/>
            <person name="Teles M."/>
            <person name="MacKenzie S."/>
            <person name="Amaro C."/>
        </authorList>
    </citation>
    <scope>NUCLEOTIDE SEQUENCE</scope>
</reference>
<proteinExistence type="predicted"/>
<name>A0A0E9THZ3_ANGAN</name>
<dbReference type="EMBL" id="GBXM01056042">
    <property type="protein sequence ID" value="JAH52535.1"/>
    <property type="molecule type" value="Transcribed_RNA"/>
</dbReference>
<organism evidence="1">
    <name type="scientific">Anguilla anguilla</name>
    <name type="common">European freshwater eel</name>
    <name type="synonym">Muraena anguilla</name>
    <dbReference type="NCBI Taxonomy" id="7936"/>
    <lineage>
        <taxon>Eukaryota</taxon>
        <taxon>Metazoa</taxon>
        <taxon>Chordata</taxon>
        <taxon>Craniata</taxon>
        <taxon>Vertebrata</taxon>
        <taxon>Euteleostomi</taxon>
        <taxon>Actinopterygii</taxon>
        <taxon>Neopterygii</taxon>
        <taxon>Teleostei</taxon>
        <taxon>Anguilliformes</taxon>
        <taxon>Anguillidae</taxon>
        <taxon>Anguilla</taxon>
    </lineage>
</organism>
<accession>A0A0E9THZ3</accession>
<dbReference type="AlphaFoldDB" id="A0A0E9THZ3"/>